<evidence type="ECO:0000313" key="2">
    <source>
        <dbReference type="Proteomes" id="UP000216538"/>
    </source>
</evidence>
<gene>
    <name evidence="1" type="ORF">CE457_09640</name>
</gene>
<protein>
    <submittedName>
        <fullName evidence="1">Uncharacterized protein</fullName>
    </submittedName>
</protein>
<sequence length="64" mass="7164">MRGRNHDRKLALILKSTAVVVANVSLNADNHNVIVLIYPVNTNTNIFYYHLSTAKITIAPTEDE</sequence>
<dbReference type="Proteomes" id="UP000216538">
    <property type="component" value="Unassembled WGS sequence"/>
</dbReference>
<evidence type="ECO:0000313" key="1">
    <source>
        <dbReference type="EMBL" id="OZT74244.1"/>
    </source>
</evidence>
<name>A0ABX4G8Z0_9GAMM</name>
<reference evidence="1 2" key="1">
    <citation type="submission" date="2017-07" db="EMBL/GenBank/DDBJ databases">
        <title>Shotgun whole genome sequences of three halophilic bacterial isolates.</title>
        <authorList>
            <person name="Pozzo T."/>
            <person name="Higdon S.M."/>
            <person name="Quillaguaman J."/>
        </authorList>
    </citation>
    <scope>NUCLEOTIDE SEQUENCE [LARGE SCALE GENOMIC DNA]</scope>
    <source>
        <strain evidence="1 2">LC1</strain>
    </source>
</reference>
<keyword evidence="2" id="KW-1185">Reference proteome</keyword>
<accession>A0ABX4G8Z0</accession>
<comment type="caution">
    <text evidence="1">The sequence shown here is derived from an EMBL/GenBank/DDBJ whole genome shotgun (WGS) entry which is preliminary data.</text>
</comment>
<organism evidence="1 2">
    <name type="scientific">Vreelandella boliviensis LC1</name>
    <dbReference type="NCBI Taxonomy" id="1072583"/>
    <lineage>
        <taxon>Bacteria</taxon>
        <taxon>Pseudomonadati</taxon>
        <taxon>Pseudomonadota</taxon>
        <taxon>Gammaproteobacteria</taxon>
        <taxon>Oceanospirillales</taxon>
        <taxon>Halomonadaceae</taxon>
        <taxon>Vreelandella</taxon>
    </lineage>
</organism>
<proteinExistence type="predicted"/>
<dbReference type="EMBL" id="NPEY01000006">
    <property type="protein sequence ID" value="OZT74244.1"/>
    <property type="molecule type" value="Genomic_DNA"/>
</dbReference>